<name>A0A0E0B677_9ORYZ</name>
<dbReference type="PROSITE" id="PS50927">
    <property type="entry name" value="BULB_LECTIN"/>
    <property type="match status" value="1"/>
</dbReference>
<comment type="subcellular location">
    <subcellularLocation>
        <location evidence="1">Cell membrane</location>
        <topology evidence="1">Single-pass type I membrane protein</topology>
    </subcellularLocation>
</comment>
<comment type="catalytic activity">
    <reaction evidence="13 15">
        <text>L-threonyl-[protein] + ATP = O-phospho-L-threonyl-[protein] + ADP + H(+)</text>
        <dbReference type="Rhea" id="RHEA:46608"/>
        <dbReference type="Rhea" id="RHEA-COMP:11060"/>
        <dbReference type="Rhea" id="RHEA-COMP:11605"/>
        <dbReference type="ChEBI" id="CHEBI:15378"/>
        <dbReference type="ChEBI" id="CHEBI:30013"/>
        <dbReference type="ChEBI" id="CHEBI:30616"/>
        <dbReference type="ChEBI" id="CHEBI:61977"/>
        <dbReference type="ChEBI" id="CHEBI:456216"/>
        <dbReference type="EC" id="2.7.11.1"/>
    </reaction>
</comment>
<evidence type="ECO:0000256" key="7">
    <source>
        <dbReference type="ARBA" id="ARBA00022741"/>
    </source>
</evidence>
<dbReference type="GO" id="GO:0004674">
    <property type="term" value="F:protein serine/threonine kinase activity"/>
    <property type="evidence" value="ECO:0007669"/>
    <property type="project" value="UniProtKB-KW"/>
</dbReference>
<keyword evidence="5 15" id="KW-0808">Transferase</keyword>
<keyword evidence="4" id="KW-0245">EGF-like domain</keyword>
<dbReference type="InterPro" id="IPR024171">
    <property type="entry name" value="SRK-like_kinase"/>
</dbReference>
<proteinExistence type="inferred from homology"/>
<dbReference type="Gramene" id="OGLUM09G19380.1">
    <property type="protein sequence ID" value="OGLUM09G19380.1"/>
    <property type="gene ID" value="OGLUM09G19380"/>
</dbReference>
<evidence type="ECO:0000256" key="8">
    <source>
        <dbReference type="ARBA" id="ARBA00022777"/>
    </source>
</evidence>
<dbReference type="SMART" id="SM00108">
    <property type="entry name" value="B_lectin"/>
    <property type="match status" value="1"/>
</dbReference>
<sequence>MKFGYSAQVEQGHSIPAPDTRRSTIDNIQAYAQQQLRDYELKHWLTKRKKGLVSMDRSDAFIYVIIMSVVVLLIPPPCSANDRLVPGKPLTSDGTVVSDGGAFAMGFFSPSNSTPDKLYLGIWYNDIPVRTVVWVANQETPVTNGTTLSLTESSNLVVSDADGRVRWATNVTGGAAGNGNTTAVLMNTGNLVVRSPNGTIFWQSFEHPTDSFLPGMKLGMMYETRAADRLVSWRGPGDPSPGSFSYGGDTDTFLQVILWNGTRPVMRDGPWTGYMVDSQYQTNTSAIVYLAIIDTDEEIYITFSVADDAPHTRYVLTYAGKYQLQRWSSGSSAWVVLQEWPAGCDPYDFCGPNGYCDSTAAEAPLPTCRCLDGFEPASAAEWSSGRFSRGCRRKEAVRCGDGFLAVQGVQCPDKFVHVPNRTLEACAAECSGNCSCVAYAYANLSNSRSKADSTRCLVWSGELIDMAKVGAQGLGSDTLYLRLAGLQLHAGGRTKSKAVKIVLPVLASSILVILCISFAWLKMKACKKRNREKHRKQILFGMSAAEEVGEGNPVQDLEFPFVRFEDIALATNNFSEAHKIGQGGFGKVYKGMLGGQEVAIKRLGRNSQQGTEEFRNEVILIAKLQHRNLVRILGFCVEGDEKLLIYEYLPNKSLDATLFNGSRKLLLDWTARFNIIKGVARGLLYLHQDSRLTIIHRDLKAGNILLDAGMKPKIADFGMARIFGDNQQDANTQRVVGTYGYMAPEYAMEGIFSTKSDVYSFGVLLLEVITGMRRNSVSNIMGFPNLIVYAWNIWKEGKTENLADSSIMDSCLQDEVSLCIHLALLCVQENPDDRPLMPFVVFILENGSSTALPTPSRPAYFAQRSDKMEMDQLRHNIENSMYALTLTDVEGR</sequence>
<dbReference type="eggNOG" id="ENOG502SGW3">
    <property type="taxonomic scope" value="Eukaryota"/>
</dbReference>
<evidence type="ECO:0000256" key="4">
    <source>
        <dbReference type="ARBA" id="ARBA00022536"/>
    </source>
</evidence>
<evidence type="ECO:0000256" key="18">
    <source>
        <dbReference type="SAM" id="Phobius"/>
    </source>
</evidence>
<reference evidence="22" key="2">
    <citation type="submission" date="2018-05" db="EMBL/GenBank/DDBJ databases">
        <title>OgluRS3 (Oryza glumaepatula Reference Sequence Version 3).</title>
        <authorList>
            <person name="Zhang J."/>
            <person name="Kudrna D."/>
            <person name="Lee S."/>
            <person name="Talag J."/>
            <person name="Welchert J."/>
            <person name="Wing R.A."/>
        </authorList>
    </citation>
    <scope>NUCLEOTIDE SEQUENCE [LARGE SCALE GENOMIC DNA]</scope>
</reference>
<keyword evidence="23" id="KW-1185">Reference proteome</keyword>
<evidence type="ECO:0000256" key="3">
    <source>
        <dbReference type="ARBA" id="ARBA00022527"/>
    </source>
</evidence>
<dbReference type="InterPro" id="IPR000719">
    <property type="entry name" value="Prot_kinase_dom"/>
</dbReference>
<dbReference type="Pfam" id="PF01453">
    <property type="entry name" value="B_lectin"/>
    <property type="match status" value="1"/>
</dbReference>
<dbReference type="CDD" id="cd01098">
    <property type="entry name" value="PAN_AP_plant"/>
    <property type="match status" value="1"/>
</dbReference>
<comment type="catalytic activity">
    <reaction evidence="14 15">
        <text>L-seryl-[protein] + ATP = O-phospho-L-seryl-[protein] + ADP + H(+)</text>
        <dbReference type="Rhea" id="RHEA:17989"/>
        <dbReference type="Rhea" id="RHEA-COMP:9863"/>
        <dbReference type="Rhea" id="RHEA-COMP:11604"/>
        <dbReference type="ChEBI" id="CHEBI:15378"/>
        <dbReference type="ChEBI" id="CHEBI:29999"/>
        <dbReference type="ChEBI" id="CHEBI:30616"/>
        <dbReference type="ChEBI" id="CHEBI:83421"/>
        <dbReference type="ChEBI" id="CHEBI:456216"/>
        <dbReference type="EC" id="2.7.11.1"/>
    </reaction>
</comment>
<dbReference type="AlphaFoldDB" id="A0A0E0B677"/>
<dbReference type="CDD" id="cd14066">
    <property type="entry name" value="STKc_IRAK"/>
    <property type="match status" value="1"/>
</dbReference>
<evidence type="ECO:0000256" key="16">
    <source>
        <dbReference type="PROSITE-ProRule" id="PRU10141"/>
    </source>
</evidence>
<dbReference type="GO" id="GO:0051707">
    <property type="term" value="P:response to other organism"/>
    <property type="evidence" value="ECO:0007669"/>
    <property type="project" value="UniProtKB-ARBA"/>
</dbReference>
<evidence type="ECO:0000256" key="13">
    <source>
        <dbReference type="ARBA" id="ARBA00047899"/>
    </source>
</evidence>
<keyword evidence="7 15" id="KW-0547">Nucleotide-binding</keyword>
<dbReference type="FunFam" id="1.10.510.10:FF:000060">
    <property type="entry name" value="G-type lectin S-receptor-like serine/threonine-protein kinase"/>
    <property type="match status" value="1"/>
</dbReference>
<evidence type="ECO:0000256" key="12">
    <source>
        <dbReference type="ARBA" id="ARBA00023180"/>
    </source>
</evidence>
<evidence type="ECO:0000256" key="5">
    <source>
        <dbReference type="ARBA" id="ARBA00022679"/>
    </source>
</evidence>
<dbReference type="Pfam" id="PF00954">
    <property type="entry name" value="S_locus_glycop"/>
    <property type="match status" value="1"/>
</dbReference>
<keyword evidence="18" id="KW-0472">Membrane</keyword>
<dbReference type="GO" id="GO:0005886">
    <property type="term" value="C:plasma membrane"/>
    <property type="evidence" value="ECO:0007669"/>
    <property type="project" value="UniProtKB-SubCell"/>
</dbReference>
<dbReference type="Gene3D" id="1.10.510.10">
    <property type="entry name" value="Transferase(Phosphotransferase) domain 1"/>
    <property type="match status" value="1"/>
</dbReference>
<dbReference type="EC" id="2.7.11.1" evidence="15"/>
<dbReference type="InterPro" id="IPR036426">
    <property type="entry name" value="Bulb-type_lectin_dom_sf"/>
</dbReference>
<keyword evidence="2" id="KW-1003">Cell membrane</keyword>
<evidence type="ECO:0000256" key="9">
    <source>
        <dbReference type="ARBA" id="ARBA00022840"/>
    </source>
</evidence>
<dbReference type="SMART" id="SM00220">
    <property type="entry name" value="S_TKc"/>
    <property type="match status" value="1"/>
</dbReference>
<dbReference type="Gene3D" id="3.30.200.20">
    <property type="entry name" value="Phosphorylase Kinase, domain 1"/>
    <property type="match status" value="1"/>
</dbReference>
<dbReference type="SUPFAM" id="SSF56112">
    <property type="entry name" value="Protein kinase-like (PK-like)"/>
    <property type="match status" value="1"/>
</dbReference>
<dbReference type="PROSITE" id="PS00108">
    <property type="entry name" value="PROTEIN_KINASE_ST"/>
    <property type="match status" value="1"/>
</dbReference>
<dbReference type="Gene3D" id="2.90.10.10">
    <property type="entry name" value="Bulb-type lectin domain"/>
    <property type="match status" value="1"/>
</dbReference>
<accession>A0A0E0B677</accession>
<evidence type="ECO:0000256" key="11">
    <source>
        <dbReference type="ARBA" id="ARBA00023170"/>
    </source>
</evidence>
<dbReference type="InterPro" id="IPR001480">
    <property type="entry name" value="Bulb-type_lectin_dom"/>
</dbReference>
<keyword evidence="8 15" id="KW-0418">Kinase</keyword>
<dbReference type="InterPro" id="IPR001245">
    <property type="entry name" value="Ser-Thr/Tyr_kinase_cat_dom"/>
</dbReference>
<dbReference type="InterPro" id="IPR008271">
    <property type="entry name" value="Ser/Thr_kinase_AS"/>
</dbReference>
<feature type="domain" description="Bulb-type lectin" evidence="20">
    <location>
        <begin position="81"/>
        <end position="206"/>
    </location>
</feature>
<dbReference type="InterPro" id="IPR000858">
    <property type="entry name" value="S_locus_glycoprot_dom"/>
</dbReference>
<dbReference type="PROSITE" id="PS50011">
    <property type="entry name" value="PROTEIN_KINASE_DOM"/>
    <property type="match status" value="1"/>
</dbReference>
<keyword evidence="11" id="KW-0675">Receptor</keyword>
<dbReference type="Pfam" id="PF07714">
    <property type="entry name" value="PK_Tyr_Ser-Thr"/>
    <property type="match status" value="1"/>
</dbReference>
<keyword evidence="3 15" id="KW-0723">Serine/threonine-protein kinase</keyword>
<dbReference type="EnsemblPlants" id="OGLUM09G19380.1">
    <property type="protein sequence ID" value="OGLUM09G19380.1"/>
    <property type="gene ID" value="OGLUM09G19380"/>
</dbReference>
<dbReference type="Proteomes" id="UP000026961">
    <property type="component" value="Chromosome 9"/>
</dbReference>
<feature type="transmembrane region" description="Helical" evidence="18">
    <location>
        <begin position="501"/>
        <end position="521"/>
    </location>
</feature>
<dbReference type="STRING" id="40148.A0A0E0B677"/>
<dbReference type="SUPFAM" id="SSF51110">
    <property type="entry name" value="alpha-D-mannose-specific plant lectins"/>
    <property type="match status" value="1"/>
</dbReference>
<feature type="domain" description="Protein kinase" evidence="19">
    <location>
        <begin position="574"/>
        <end position="852"/>
    </location>
</feature>
<evidence type="ECO:0000256" key="6">
    <source>
        <dbReference type="ARBA" id="ARBA00022729"/>
    </source>
</evidence>
<organism evidence="22">
    <name type="scientific">Oryza glumipatula</name>
    <dbReference type="NCBI Taxonomy" id="40148"/>
    <lineage>
        <taxon>Eukaryota</taxon>
        <taxon>Viridiplantae</taxon>
        <taxon>Streptophyta</taxon>
        <taxon>Embryophyta</taxon>
        <taxon>Tracheophyta</taxon>
        <taxon>Spermatophyta</taxon>
        <taxon>Magnoliopsida</taxon>
        <taxon>Liliopsida</taxon>
        <taxon>Poales</taxon>
        <taxon>Poaceae</taxon>
        <taxon>BOP clade</taxon>
        <taxon>Oryzoideae</taxon>
        <taxon>Oryzeae</taxon>
        <taxon>Oryzinae</taxon>
        <taxon>Oryza</taxon>
    </lineage>
</organism>
<keyword evidence="18" id="KW-1133">Transmembrane helix</keyword>
<feature type="region of interest" description="Disordered" evidence="17">
    <location>
        <begin position="1"/>
        <end position="21"/>
    </location>
</feature>
<evidence type="ECO:0000313" key="23">
    <source>
        <dbReference type="Proteomes" id="UP000026961"/>
    </source>
</evidence>
<keyword evidence="18" id="KW-0812">Transmembrane</keyword>
<feature type="binding site" evidence="16">
    <location>
        <position position="601"/>
    </location>
    <ligand>
        <name>ATP</name>
        <dbReference type="ChEBI" id="CHEBI:30616"/>
    </ligand>
</feature>
<evidence type="ECO:0000256" key="14">
    <source>
        <dbReference type="ARBA" id="ARBA00048679"/>
    </source>
</evidence>
<evidence type="ECO:0000256" key="1">
    <source>
        <dbReference type="ARBA" id="ARBA00004251"/>
    </source>
</evidence>
<protein>
    <recommendedName>
        <fullName evidence="15">Receptor-like serine/threonine-protein kinase</fullName>
        <ecNumber evidence="15">2.7.11.1</ecNumber>
    </recommendedName>
</protein>
<reference evidence="22" key="1">
    <citation type="submission" date="2015-04" db="UniProtKB">
        <authorList>
            <consortium name="EnsemblPlants"/>
        </authorList>
    </citation>
    <scope>IDENTIFICATION</scope>
</reference>
<keyword evidence="9 15" id="KW-0067">ATP-binding</keyword>
<dbReference type="GO" id="GO:0005524">
    <property type="term" value="F:ATP binding"/>
    <property type="evidence" value="ECO:0007669"/>
    <property type="project" value="UniProtKB-UniRule"/>
</dbReference>
<dbReference type="InterPro" id="IPR017441">
    <property type="entry name" value="Protein_kinase_ATP_BS"/>
</dbReference>
<dbReference type="GO" id="GO:0048544">
    <property type="term" value="P:recognition of pollen"/>
    <property type="evidence" value="ECO:0007669"/>
    <property type="project" value="InterPro"/>
</dbReference>
<keyword evidence="6" id="KW-0732">Signal</keyword>
<dbReference type="PIRSF" id="PIRSF000641">
    <property type="entry name" value="SRK"/>
    <property type="match status" value="1"/>
</dbReference>
<dbReference type="PROSITE" id="PS00107">
    <property type="entry name" value="PROTEIN_KINASE_ATP"/>
    <property type="match status" value="1"/>
</dbReference>
<dbReference type="FunFam" id="2.90.10.10:FF:000019">
    <property type="entry name" value="Serine/threonine-protein kinase"/>
    <property type="match status" value="1"/>
</dbReference>
<keyword evidence="10" id="KW-1015">Disulfide bond</keyword>
<dbReference type="FunFam" id="3.30.200.20:FF:000402">
    <property type="entry name" value="Serine/threonine-protein kinase"/>
    <property type="match status" value="1"/>
</dbReference>
<evidence type="ECO:0000256" key="17">
    <source>
        <dbReference type="SAM" id="MobiDB-lite"/>
    </source>
</evidence>
<dbReference type="CDD" id="cd00028">
    <property type="entry name" value="B_lectin"/>
    <property type="match status" value="1"/>
</dbReference>
<dbReference type="InterPro" id="IPR011009">
    <property type="entry name" value="Kinase-like_dom_sf"/>
</dbReference>
<evidence type="ECO:0000259" key="21">
    <source>
        <dbReference type="PROSITE" id="PS50948"/>
    </source>
</evidence>
<feature type="domain" description="Apple" evidence="21">
    <location>
        <begin position="399"/>
        <end position="484"/>
    </location>
</feature>
<evidence type="ECO:0000259" key="19">
    <source>
        <dbReference type="PROSITE" id="PS50011"/>
    </source>
</evidence>
<comment type="similarity">
    <text evidence="15">Belongs to the protein kinase superfamily. Ser/Thr protein kinase family.</text>
</comment>
<dbReference type="InterPro" id="IPR003609">
    <property type="entry name" value="Pan_app"/>
</dbReference>
<evidence type="ECO:0000313" key="22">
    <source>
        <dbReference type="EnsemblPlants" id="OGLUM09G19380.1"/>
    </source>
</evidence>
<dbReference type="HOGENOM" id="CLU_000288_116_7_1"/>
<evidence type="ECO:0000259" key="20">
    <source>
        <dbReference type="PROSITE" id="PS50927"/>
    </source>
</evidence>
<evidence type="ECO:0000256" key="15">
    <source>
        <dbReference type="PIRNR" id="PIRNR000641"/>
    </source>
</evidence>
<dbReference type="PROSITE" id="PS50948">
    <property type="entry name" value="PAN"/>
    <property type="match status" value="1"/>
</dbReference>
<dbReference type="PANTHER" id="PTHR27002:SF1095">
    <property type="entry name" value="G-TYPE LECTIN S-RECEPTOR-LIKE SERINE_THREONINE-PROTEIN KINASE RKS1"/>
    <property type="match status" value="1"/>
</dbReference>
<keyword evidence="12" id="KW-0325">Glycoprotein</keyword>
<dbReference type="PANTHER" id="PTHR27002">
    <property type="entry name" value="RECEPTOR-LIKE SERINE/THREONINE-PROTEIN KINASE SD1-8"/>
    <property type="match status" value="1"/>
</dbReference>
<dbReference type="Pfam" id="PF08276">
    <property type="entry name" value="PAN_2"/>
    <property type="match status" value="1"/>
</dbReference>
<evidence type="ECO:0000256" key="10">
    <source>
        <dbReference type="ARBA" id="ARBA00023157"/>
    </source>
</evidence>
<dbReference type="GO" id="GO:0106310">
    <property type="term" value="F:protein serine kinase activity"/>
    <property type="evidence" value="ECO:0007669"/>
    <property type="project" value="RHEA"/>
</dbReference>
<evidence type="ECO:0000256" key="2">
    <source>
        <dbReference type="ARBA" id="ARBA00022475"/>
    </source>
</evidence>